<feature type="compositionally biased region" description="Low complexity" evidence="5">
    <location>
        <begin position="239"/>
        <end position="250"/>
    </location>
</feature>
<dbReference type="KEGG" id="acan:ACA1_188580"/>
<evidence type="ECO:0000256" key="1">
    <source>
        <dbReference type="ARBA" id="ARBA00006638"/>
    </source>
</evidence>
<dbReference type="AlphaFoldDB" id="L8GSD1"/>
<comment type="similarity">
    <text evidence="1">Belongs to the RAD52 family.</text>
</comment>
<evidence type="ECO:0000256" key="4">
    <source>
        <dbReference type="ARBA" id="ARBA00023204"/>
    </source>
</evidence>
<evidence type="ECO:0000256" key="2">
    <source>
        <dbReference type="ARBA" id="ARBA00022763"/>
    </source>
</evidence>
<dbReference type="Proteomes" id="UP000011083">
    <property type="component" value="Unassembled WGS sequence"/>
</dbReference>
<evidence type="ECO:0000313" key="7">
    <source>
        <dbReference type="Proteomes" id="UP000011083"/>
    </source>
</evidence>
<organism evidence="6 7">
    <name type="scientific">Acanthamoeba castellanii (strain ATCC 30010 / Neff)</name>
    <dbReference type="NCBI Taxonomy" id="1257118"/>
    <lineage>
        <taxon>Eukaryota</taxon>
        <taxon>Amoebozoa</taxon>
        <taxon>Discosea</taxon>
        <taxon>Longamoebia</taxon>
        <taxon>Centramoebida</taxon>
        <taxon>Acanthamoebidae</taxon>
        <taxon>Acanthamoeba</taxon>
    </lineage>
</organism>
<dbReference type="InterPro" id="IPR041247">
    <property type="entry name" value="Rad52_fam"/>
</dbReference>
<proteinExistence type="inferred from homology"/>
<sequence>MLKDGTYHEDVGYGMAEHPKKGSAIENAKKEAVSDARKRALRLFGNALGNCLYDKEHLMKLKSAKKVRSLSRTLFGLNQTGEAGYLPPTVSNPAHDAEKATVSYEQPVSLPPPAQPTFTQPPPSLKAGPVPVPGGYNANTANIAGGRPQPGFPPQAARVPAVAATPLANGHSADGRGEIAPTDYTDGYDDDSAFLSIAMSESQQHGGTQQSSPPVATSSPQFGHGMMNGGAKRSAPDTGFGFQPQQQHQPYGNARPYQPPQQHNYGGSPPDKRPRHDS</sequence>
<dbReference type="RefSeq" id="XP_004337923.1">
    <property type="nucleotide sequence ID" value="XM_004337875.1"/>
</dbReference>
<feature type="compositionally biased region" description="Polar residues" evidence="5">
    <location>
        <begin position="201"/>
        <end position="221"/>
    </location>
</feature>
<dbReference type="EMBL" id="KB008020">
    <property type="protein sequence ID" value="ELR15910.1"/>
    <property type="molecule type" value="Genomic_DNA"/>
</dbReference>
<dbReference type="GeneID" id="14916526"/>
<accession>L8GSD1</accession>
<reference evidence="6 7" key="1">
    <citation type="journal article" date="2013" name="Genome Biol.">
        <title>Genome of Acanthamoeba castellanii highlights extensive lateral gene transfer and early evolution of tyrosine kinase signaling.</title>
        <authorList>
            <person name="Clarke M."/>
            <person name="Lohan A.J."/>
            <person name="Liu B."/>
            <person name="Lagkouvardos I."/>
            <person name="Roy S."/>
            <person name="Zafar N."/>
            <person name="Bertelli C."/>
            <person name="Schilde C."/>
            <person name="Kianianmomeni A."/>
            <person name="Burglin T.R."/>
            <person name="Frech C."/>
            <person name="Turcotte B."/>
            <person name="Kopec K.O."/>
            <person name="Synnott J.M."/>
            <person name="Choo C."/>
            <person name="Paponov I."/>
            <person name="Finkler A."/>
            <person name="Soon Heng Tan C."/>
            <person name="Hutchins A.P."/>
            <person name="Weinmeier T."/>
            <person name="Rattei T."/>
            <person name="Chu J.S."/>
            <person name="Gimenez G."/>
            <person name="Irimia M."/>
            <person name="Rigden D.J."/>
            <person name="Fitzpatrick D.A."/>
            <person name="Lorenzo-Morales J."/>
            <person name="Bateman A."/>
            <person name="Chiu C.H."/>
            <person name="Tang P."/>
            <person name="Hegemann P."/>
            <person name="Fromm H."/>
            <person name="Raoult D."/>
            <person name="Greub G."/>
            <person name="Miranda-Saavedra D."/>
            <person name="Chen N."/>
            <person name="Nash P."/>
            <person name="Ginger M.L."/>
            <person name="Horn M."/>
            <person name="Schaap P."/>
            <person name="Caler L."/>
            <person name="Loftus B."/>
        </authorList>
    </citation>
    <scope>NUCLEOTIDE SEQUENCE [LARGE SCALE GENOMIC DNA]</scope>
    <source>
        <strain evidence="6 7">Neff</strain>
    </source>
</reference>
<dbReference type="OrthoDB" id="18467at2759"/>
<name>L8GSD1_ACACF</name>
<dbReference type="SUPFAM" id="SSF54768">
    <property type="entry name" value="dsRNA-binding domain-like"/>
    <property type="match status" value="1"/>
</dbReference>
<dbReference type="Gene3D" id="3.30.390.80">
    <property type="entry name" value="DNA repair protein Rad52/59/22"/>
    <property type="match status" value="1"/>
</dbReference>
<dbReference type="GO" id="GO:0000724">
    <property type="term" value="P:double-strand break repair via homologous recombination"/>
    <property type="evidence" value="ECO:0007669"/>
    <property type="project" value="TreeGrafter"/>
</dbReference>
<keyword evidence="7" id="KW-1185">Reference proteome</keyword>
<dbReference type="GO" id="GO:0045002">
    <property type="term" value="P:double-strand break repair via single-strand annealing"/>
    <property type="evidence" value="ECO:0007669"/>
    <property type="project" value="TreeGrafter"/>
</dbReference>
<keyword evidence="2" id="KW-0227">DNA damage</keyword>
<dbReference type="InterPro" id="IPR042525">
    <property type="entry name" value="Rad52_Rad59_Rad22_sf"/>
</dbReference>
<evidence type="ECO:0000256" key="3">
    <source>
        <dbReference type="ARBA" id="ARBA00023172"/>
    </source>
</evidence>
<feature type="region of interest" description="Disordered" evidence="5">
    <location>
        <begin position="201"/>
        <end position="278"/>
    </location>
</feature>
<evidence type="ECO:0000313" key="6">
    <source>
        <dbReference type="EMBL" id="ELR15910.1"/>
    </source>
</evidence>
<dbReference type="VEuPathDB" id="AmoebaDB:ACA1_188580"/>
<dbReference type="GO" id="GO:0005634">
    <property type="term" value="C:nucleus"/>
    <property type="evidence" value="ECO:0007669"/>
    <property type="project" value="TreeGrafter"/>
</dbReference>
<feature type="region of interest" description="Disordered" evidence="5">
    <location>
        <begin position="138"/>
        <end position="157"/>
    </location>
</feature>
<dbReference type="Pfam" id="PF04098">
    <property type="entry name" value="Rad52_Rad22"/>
    <property type="match status" value="1"/>
</dbReference>
<dbReference type="PANTHER" id="PTHR12132:SF1">
    <property type="entry name" value="DNA REPAIR PROTEIN RAD52 HOMOLOG"/>
    <property type="match status" value="1"/>
</dbReference>
<keyword evidence="3" id="KW-0233">DNA recombination</keyword>
<keyword evidence="4" id="KW-0234">DNA repair</keyword>
<protein>
    <submittedName>
        <fullName evidence="6">DNA repair and recombination protein RAD52, putative</fullName>
    </submittedName>
</protein>
<dbReference type="PANTHER" id="PTHR12132">
    <property type="entry name" value="DNA REPAIR AND RECOMBINATION PROTEIN RAD52, RAD59"/>
    <property type="match status" value="1"/>
</dbReference>
<feature type="region of interest" description="Disordered" evidence="5">
    <location>
        <begin position="167"/>
        <end position="187"/>
    </location>
</feature>
<dbReference type="STRING" id="1257118.L8GSD1"/>
<gene>
    <name evidence="6" type="ORF">ACA1_188580</name>
</gene>
<dbReference type="GO" id="GO:0006312">
    <property type="term" value="P:mitotic recombination"/>
    <property type="evidence" value="ECO:0007669"/>
    <property type="project" value="TreeGrafter"/>
</dbReference>
<evidence type="ECO:0000256" key="5">
    <source>
        <dbReference type="SAM" id="MobiDB-lite"/>
    </source>
</evidence>
<dbReference type="InterPro" id="IPR007232">
    <property type="entry name" value="Rad52_Rad59_Rad22"/>
</dbReference>